<dbReference type="PANTHER" id="PTHR13119:SF12">
    <property type="entry name" value="PROTEIN SUPPRESSOR OF SABLE"/>
    <property type="match status" value="1"/>
</dbReference>
<dbReference type="GO" id="GO:0008270">
    <property type="term" value="F:zinc ion binding"/>
    <property type="evidence" value="ECO:0007669"/>
    <property type="project" value="UniProtKB-KW"/>
</dbReference>
<organism evidence="5 6">
    <name type="scientific">Artemia franciscana</name>
    <name type="common">Brine shrimp</name>
    <name type="synonym">Artemia sanfranciscana</name>
    <dbReference type="NCBI Taxonomy" id="6661"/>
    <lineage>
        <taxon>Eukaryota</taxon>
        <taxon>Metazoa</taxon>
        <taxon>Ecdysozoa</taxon>
        <taxon>Arthropoda</taxon>
        <taxon>Crustacea</taxon>
        <taxon>Branchiopoda</taxon>
        <taxon>Anostraca</taxon>
        <taxon>Artemiidae</taxon>
        <taxon>Artemia</taxon>
    </lineage>
</organism>
<gene>
    <name evidence="5" type="ORF">QYM36_011034</name>
</gene>
<name>A0AA88HQV6_ARTSF</name>
<evidence type="ECO:0000256" key="3">
    <source>
        <dbReference type="SAM" id="MobiDB-lite"/>
    </source>
</evidence>
<dbReference type="GO" id="GO:0003723">
    <property type="term" value="F:RNA binding"/>
    <property type="evidence" value="ECO:0007669"/>
    <property type="project" value="InterPro"/>
</dbReference>
<evidence type="ECO:0000313" key="6">
    <source>
        <dbReference type="Proteomes" id="UP001187531"/>
    </source>
</evidence>
<dbReference type="GO" id="GO:0045892">
    <property type="term" value="P:negative regulation of DNA-templated transcription"/>
    <property type="evidence" value="ECO:0007669"/>
    <property type="project" value="InterPro"/>
</dbReference>
<protein>
    <recommendedName>
        <fullName evidence="4">C3H1-type domain-containing protein</fullName>
    </recommendedName>
</protein>
<dbReference type="GO" id="GO:0005634">
    <property type="term" value="C:nucleus"/>
    <property type="evidence" value="ECO:0007669"/>
    <property type="project" value="TreeGrafter"/>
</dbReference>
<feature type="compositionally biased region" description="Basic residues" evidence="3">
    <location>
        <begin position="95"/>
        <end position="109"/>
    </location>
</feature>
<dbReference type="Gene3D" id="4.10.1000.10">
    <property type="entry name" value="Zinc finger, CCCH-type"/>
    <property type="match status" value="1"/>
</dbReference>
<dbReference type="Pfam" id="PF14608">
    <property type="entry name" value="zf-CCCH_2"/>
    <property type="match status" value="2"/>
</dbReference>
<dbReference type="Proteomes" id="UP001187531">
    <property type="component" value="Unassembled WGS sequence"/>
</dbReference>
<feature type="compositionally biased region" description="Basic residues" evidence="3">
    <location>
        <begin position="1064"/>
        <end position="1075"/>
    </location>
</feature>
<keyword evidence="6" id="KW-1185">Reference proteome</keyword>
<feature type="compositionally biased region" description="Low complexity" evidence="3">
    <location>
        <begin position="876"/>
        <end position="887"/>
    </location>
</feature>
<evidence type="ECO:0000256" key="1">
    <source>
        <dbReference type="ARBA" id="ARBA00022737"/>
    </source>
</evidence>
<feature type="domain" description="C3H1-type" evidence="4">
    <location>
        <begin position="930"/>
        <end position="957"/>
    </location>
</feature>
<dbReference type="PROSITE" id="PS50103">
    <property type="entry name" value="ZF_C3H1"/>
    <property type="match status" value="1"/>
</dbReference>
<keyword evidence="2" id="KW-0862">Zinc</keyword>
<evidence type="ECO:0000259" key="4">
    <source>
        <dbReference type="PROSITE" id="PS50103"/>
    </source>
</evidence>
<keyword evidence="2" id="KW-0479">Metal-binding</keyword>
<dbReference type="EMBL" id="JAVRJZ010000015">
    <property type="protein sequence ID" value="KAK2712208.1"/>
    <property type="molecule type" value="Genomic_DNA"/>
</dbReference>
<dbReference type="AlphaFoldDB" id="A0AA88HQV6"/>
<feature type="compositionally biased region" description="Basic residues" evidence="3">
    <location>
        <begin position="888"/>
        <end position="902"/>
    </location>
</feature>
<dbReference type="InterPro" id="IPR045124">
    <property type="entry name" value="Su(sable)-like"/>
</dbReference>
<reference evidence="5" key="1">
    <citation type="submission" date="2023-07" db="EMBL/GenBank/DDBJ databases">
        <title>Chromosome-level genome assembly of Artemia franciscana.</title>
        <authorList>
            <person name="Jo E."/>
        </authorList>
    </citation>
    <scope>NUCLEOTIDE SEQUENCE</scope>
    <source>
        <tissue evidence="5">Whole body</tissue>
    </source>
</reference>
<dbReference type="SMART" id="SM00356">
    <property type="entry name" value="ZnF_C3H1"/>
    <property type="match status" value="2"/>
</dbReference>
<feature type="compositionally biased region" description="Low complexity" evidence="3">
    <location>
        <begin position="1025"/>
        <end position="1044"/>
    </location>
</feature>
<feature type="region of interest" description="Disordered" evidence="3">
    <location>
        <begin position="977"/>
        <end position="1075"/>
    </location>
</feature>
<dbReference type="EMBL" id="JAVRJZ010000015">
    <property type="protein sequence ID" value="KAK2712206.1"/>
    <property type="molecule type" value="Genomic_DNA"/>
</dbReference>
<keyword evidence="1" id="KW-0677">Repeat</keyword>
<evidence type="ECO:0000256" key="2">
    <source>
        <dbReference type="PROSITE-ProRule" id="PRU00723"/>
    </source>
</evidence>
<dbReference type="EMBL" id="JAVRJZ010000015">
    <property type="protein sequence ID" value="KAK2712209.1"/>
    <property type="molecule type" value="Genomic_DNA"/>
</dbReference>
<feature type="compositionally biased region" description="Basic and acidic residues" evidence="3">
    <location>
        <begin position="986"/>
        <end position="995"/>
    </location>
</feature>
<evidence type="ECO:0000313" key="5">
    <source>
        <dbReference type="EMBL" id="KAK2712206.1"/>
    </source>
</evidence>
<dbReference type="InterPro" id="IPR000571">
    <property type="entry name" value="Znf_CCCH"/>
</dbReference>
<feature type="zinc finger region" description="C3H1-type" evidence="2">
    <location>
        <begin position="930"/>
        <end position="957"/>
    </location>
</feature>
<keyword evidence="2" id="KW-0863">Zinc-finger</keyword>
<accession>A0AA88HQV6</accession>
<sequence length="1075" mass="121247">MFYWSSGRFVPSSVADWLRAELESHEVDAPVYARCLLSILQWEDNICDSVVSCEDFEEEKFCFWDKFVQLGGPKNSILAFGPTKLNNKFSSKLKDRSHRSRQKKARGRRGTGEGGCLGFCPDEELLNRKPIFKSNNMNDREHMMKSAAIDCLRTACDRKIEAEQLVEELWNKLKESESIIEKADSLESSPDRNSLLALPPSNEGYCQAFPPLGASYEAPQSESNVKWPSVTRKKDAKSRVPFIFRSGGLRTERRQAEHFVAPDGYDGDISSRESSKDRRQMKNYYYDLKDIQTPLTTSSKFLPLFQSTTNVAEGATKIEADPTAATGVTKYASLEESFMSLLKLQELDPKLNEIEAKFTAALANIWNNDDKLHIKAEVRAVRFPINASYQADLSIGQNDIINANSDITSAVSTMPPPGFENVSILGGVPQGQSKFKDFFADNNKNTTYLSQNIMGLKVDEQEMNLKNLEEESALRPIEEDFSLKASLSSQSLMEESLAILNHSKEESCFAEVTPTLYKTPSGNLETIPDTNPLALDDAVVDANYQGLLELLNNSAVDEVDCNHEVQKKEENECLLTSTRTHFVPIKEECSESLPERYEDGATFEVASTLDKVSYLRSQSGTLILPGEDYNRYMVYRESNLPANMEKPDSPECTESFPLKFKVKETEKFCQTDLDGPAAFSSRCETPTENMIESLNFARFYDTLYVPEVENTDYIMHRVWTSESLNDPWLQDEIVNKEVEIEIENGNTNTLNEDQDGENLLAEIWTALSGESDIDEDQGIGHSEENFDCSYDVFNEGANNVWESAALPEGYETWSYGENVGEDFYEQAWLQDYGEGYGQEAIENEDWPPVHIPVEYLDDELFDEIFGNIVNNPCTAESEGGSKKSSSQSKKKKKSGEKWKNKRRRHGSYHRPCMYFVEGECRRADCQFSHDLGAIPCRFWLEGGCFKAESCPFRHGACSEPGNTEAVGMEKGFELESESDFPTLGGKEAKEHKVSEPRPIPKQKIAGSGELQTENKKQKQRSRRFTTAAIIGSAASTSETTTPHASQRRRKNKKKTVDDSQTLVTRRRKLSEHKGQ</sequence>
<proteinExistence type="predicted"/>
<dbReference type="PANTHER" id="PTHR13119">
    <property type="entry name" value="ZINC FINGER CCCH DOMAIN-CONTAINING PROTEI"/>
    <property type="match status" value="1"/>
</dbReference>
<feature type="region of interest" description="Disordered" evidence="3">
    <location>
        <begin position="875"/>
        <end position="902"/>
    </location>
</feature>
<feature type="region of interest" description="Disordered" evidence="3">
    <location>
        <begin position="91"/>
        <end position="112"/>
    </location>
</feature>
<comment type="caution">
    <text evidence="5">The sequence shown here is derived from an EMBL/GenBank/DDBJ whole genome shotgun (WGS) entry which is preliminary data.</text>
</comment>